<dbReference type="SUPFAM" id="SSF56672">
    <property type="entry name" value="DNA/RNA polymerases"/>
    <property type="match status" value="1"/>
</dbReference>
<evidence type="ECO:0000313" key="2">
    <source>
        <dbReference type="EMBL" id="DAD97686.1"/>
    </source>
</evidence>
<reference evidence="2" key="1">
    <citation type="journal article" date="2021" name="Proc. Natl. Acad. Sci. U.S.A.">
        <title>A Catalog of Tens of Thousands of Viruses from Human Metagenomes Reveals Hidden Associations with Chronic Diseases.</title>
        <authorList>
            <person name="Tisza M.J."/>
            <person name="Buck C.B."/>
        </authorList>
    </citation>
    <scope>NUCLEOTIDE SEQUENCE</scope>
    <source>
        <strain evidence="2">Ct57T16</strain>
    </source>
</reference>
<keyword evidence="2" id="KW-0695">RNA-directed DNA polymerase</keyword>
<protein>
    <submittedName>
        <fullName evidence="2">Group II intron reverse transcriptase/maturase</fullName>
    </submittedName>
</protein>
<dbReference type="PROSITE" id="PS50878">
    <property type="entry name" value="RT_POL"/>
    <property type="match status" value="1"/>
</dbReference>
<dbReference type="InterPro" id="IPR043128">
    <property type="entry name" value="Rev_trsase/Diguanyl_cyclase"/>
</dbReference>
<dbReference type="Gene3D" id="3.30.70.270">
    <property type="match status" value="1"/>
</dbReference>
<evidence type="ECO:0000259" key="1">
    <source>
        <dbReference type="PROSITE" id="PS50878"/>
    </source>
</evidence>
<keyword evidence="2" id="KW-0548">Nucleotidyltransferase</keyword>
<proteinExistence type="predicted"/>
<name>A0A8S5NSH7_9CAUD</name>
<dbReference type="GO" id="GO:0003964">
    <property type="term" value="F:RNA-directed DNA polymerase activity"/>
    <property type="evidence" value="ECO:0007669"/>
    <property type="project" value="UniProtKB-KW"/>
</dbReference>
<dbReference type="Pfam" id="PF00078">
    <property type="entry name" value="RVT_1"/>
    <property type="match status" value="1"/>
</dbReference>
<accession>A0A8S5NSH7</accession>
<dbReference type="InterPro" id="IPR000477">
    <property type="entry name" value="RT_dom"/>
</dbReference>
<sequence length="304" mass="36266">MKKHIIYDNCASIKGRGISQQRKRFEIHLHKYYQLYGNDGYILFGDFSKFYDNIIHEIAKRELLKLFDDDEFIDWLLTLIFKGFQIDVSYMSDEEYETCMTDTFNKLEYRNIPKEKLTGEKWMEKSVNIGDQLSQVVGIYYPYPIDNYVKYVRQQKFYGRYMDDWYIMNPSKEELEDLLESICKIAAELGIHINRKKTRIVKISSKYKFLQIKYTLTDTGKVIKRINPDRVTAMRRKLKKLAIKVGNGEADYDNVENMFRGWMGGHYKLLSREQRKNLIQLYEDLFSKEITIVNKKLIVSDRSA</sequence>
<keyword evidence="2" id="KW-0808">Transferase</keyword>
<feature type="domain" description="Reverse transcriptase" evidence="1">
    <location>
        <begin position="1"/>
        <end position="214"/>
    </location>
</feature>
<organism evidence="2">
    <name type="scientific">Siphoviridae sp. ct57T16</name>
    <dbReference type="NCBI Taxonomy" id="2825333"/>
    <lineage>
        <taxon>Viruses</taxon>
        <taxon>Duplodnaviria</taxon>
        <taxon>Heunggongvirae</taxon>
        <taxon>Uroviricota</taxon>
        <taxon>Caudoviricetes</taxon>
    </lineage>
</organism>
<dbReference type="EMBL" id="BK015246">
    <property type="protein sequence ID" value="DAD97686.1"/>
    <property type="molecule type" value="Genomic_DNA"/>
</dbReference>
<dbReference type="InterPro" id="IPR043502">
    <property type="entry name" value="DNA/RNA_pol_sf"/>
</dbReference>